<comment type="catalytic activity">
    <reaction evidence="10">
        <text>L-threonyl-[protein] + FAD = FMN-L-threonyl-[protein] + AMP + H(+)</text>
        <dbReference type="Rhea" id="RHEA:36847"/>
        <dbReference type="Rhea" id="RHEA-COMP:11060"/>
        <dbReference type="Rhea" id="RHEA-COMP:11061"/>
        <dbReference type="ChEBI" id="CHEBI:15378"/>
        <dbReference type="ChEBI" id="CHEBI:30013"/>
        <dbReference type="ChEBI" id="CHEBI:57692"/>
        <dbReference type="ChEBI" id="CHEBI:74257"/>
        <dbReference type="ChEBI" id="CHEBI:456215"/>
        <dbReference type="EC" id="2.7.1.180"/>
    </reaction>
</comment>
<keyword evidence="5 11" id="KW-0808">Transferase</keyword>
<keyword evidence="6" id="KW-0479">Metal-binding</keyword>
<dbReference type="EMBL" id="QUBR01000001">
    <property type="protein sequence ID" value="REK72654.1"/>
    <property type="molecule type" value="Genomic_DNA"/>
</dbReference>
<evidence type="ECO:0000256" key="7">
    <source>
        <dbReference type="ARBA" id="ARBA00022827"/>
    </source>
</evidence>
<dbReference type="Proteomes" id="UP000265581">
    <property type="component" value="Unassembled WGS sequence"/>
</dbReference>
<dbReference type="PANTHER" id="PTHR30040:SF2">
    <property type="entry name" value="FAD:PROTEIN FMN TRANSFERASE"/>
    <property type="match status" value="1"/>
</dbReference>
<keyword evidence="7" id="KW-0274">FAD</keyword>
<evidence type="ECO:0000256" key="2">
    <source>
        <dbReference type="ARBA" id="ARBA00011955"/>
    </source>
</evidence>
<name>A0A371P9L1_9ACTN</name>
<evidence type="ECO:0000256" key="8">
    <source>
        <dbReference type="ARBA" id="ARBA00022842"/>
    </source>
</evidence>
<keyword evidence="12" id="KW-1185">Reference proteome</keyword>
<dbReference type="GO" id="GO:0016740">
    <property type="term" value="F:transferase activity"/>
    <property type="evidence" value="ECO:0007669"/>
    <property type="project" value="UniProtKB-KW"/>
</dbReference>
<evidence type="ECO:0000256" key="6">
    <source>
        <dbReference type="ARBA" id="ARBA00022723"/>
    </source>
</evidence>
<gene>
    <name evidence="11" type="ORF">DX116_03330</name>
</gene>
<evidence type="ECO:0000256" key="3">
    <source>
        <dbReference type="ARBA" id="ARBA00016337"/>
    </source>
</evidence>
<accession>A0A371P9L1</accession>
<dbReference type="Gene3D" id="3.10.520.10">
    <property type="entry name" value="ApbE-like domains"/>
    <property type="match status" value="1"/>
</dbReference>
<dbReference type="GO" id="GO:0046872">
    <property type="term" value="F:metal ion binding"/>
    <property type="evidence" value="ECO:0007669"/>
    <property type="project" value="UniProtKB-KW"/>
</dbReference>
<dbReference type="PANTHER" id="PTHR30040">
    <property type="entry name" value="THIAMINE BIOSYNTHESIS LIPOPROTEIN APBE"/>
    <property type="match status" value="1"/>
</dbReference>
<dbReference type="Pfam" id="PF02424">
    <property type="entry name" value="ApbE"/>
    <property type="match status" value="1"/>
</dbReference>
<evidence type="ECO:0000256" key="5">
    <source>
        <dbReference type="ARBA" id="ARBA00022679"/>
    </source>
</evidence>
<protein>
    <recommendedName>
        <fullName evidence="3">FAD:protein FMN transferase</fullName>
        <ecNumber evidence="2">2.7.1.180</ecNumber>
    </recommendedName>
    <alternativeName>
        <fullName evidence="9">Flavin transferase</fullName>
    </alternativeName>
</protein>
<reference evidence="11 12" key="1">
    <citation type="submission" date="2018-08" db="EMBL/GenBank/DDBJ databases">
        <title>Aeromicrobium sp. M2KJ-4, whole genome shotgun sequence.</title>
        <authorList>
            <person name="Tuo L."/>
        </authorList>
    </citation>
    <scope>NUCLEOTIDE SEQUENCE [LARGE SCALE GENOMIC DNA]</scope>
    <source>
        <strain evidence="11 12">M2KJ-4</strain>
    </source>
</reference>
<comment type="cofactor">
    <cofactor evidence="1">
        <name>Mg(2+)</name>
        <dbReference type="ChEBI" id="CHEBI:18420"/>
    </cofactor>
</comment>
<evidence type="ECO:0000256" key="4">
    <source>
        <dbReference type="ARBA" id="ARBA00022630"/>
    </source>
</evidence>
<evidence type="ECO:0000256" key="9">
    <source>
        <dbReference type="ARBA" id="ARBA00031306"/>
    </source>
</evidence>
<organism evidence="11 12">
    <name type="scientific">Aeromicrobium endophyticum</name>
    <dbReference type="NCBI Taxonomy" id="2292704"/>
    <lineage>
        <taxon>Bacteria</taxon>
        <taxon>Bacillati</taxon>
        <taxon>Actinomycetota</taxon>
        <taxon>Actinomycetes</taxon>
        <taxon>Propionibacteriales</taxon>
        <taxon>Nocardioidaceae</taxon>
        <taxon>Aeromicrobium</taxon>
    </lineage>
</organism>
<dbReference type="EC" id="2.7.1.180" evidence="2"/>
<evidence type="ECO:0000256" key="10">
    <source>
        <dbReference type="ARBA" id="ARBA00048540"/>
    </source>
</evidence>
<keyword evidence="4" id="KW-0285">Flavoprotein</keyword>
<dbReference type="OrthoDB" id="3728306at2"/>
<dbReference type="AlphaFoldDB" id="A0A371P9L1"/>
<evidence type="ECO:0000313" key="12">
    <source>
        <dbReference type="Proteomes" id="UP000265581"/>
    </source>
</evidence>
<evidence type="ECO:0000256" key="1">
    <source>
        <dbReference type="ARBA" id="ARBA00001946"/>
    </source>
</evidence>
<dbReference type="InterPro" id="IPR003374">
    <property type="entry name" value="ApbE-like_sf"/>
</dbReference>
<dbReference type="RefSeq" id="WP_119702767.1">
    <property type="nucleotide sequence ID" value="NZ_JBHSOI010000001.1"/>
</dbReference>
<dbReference type="SUPFAM" id="SSF143631">
    <property type="entry name" value="ApbE-like"/>
    <property type="match status" value="1"/>
</dbReference>
<dbReference type="InterPro" id="IPR024932">
    <property type="entry name" value="ApbE"/>
</dbReference>
<proteinExistence type="predicted"/>
<sequence>MHAWGFEAIGTAWQIDTPEPLASDVRAAVLDRIDAFDQVWSRFRPDSLVSQIASEDGPWAMPAEADRLLGLYAALADATDGAVNPLVGRTLSDLGYDAAYSLVAADAPADVPPWSTLELVAGSLRTSEPVLIDVGAAGKGLLVDEVSRIVDRQTHQFTIDASGDLLHSGVAPLRIALEHPLDASRAIGIAEIAPGDALCASATNRRSWGDGLHHVVDARTGRPTDDVVATWVVADSCMLADGLATAHFFGDPALLMERFEHQFVRMHADGRVQWSPDFPGEIFT</sequence>
<keyword evidence="8" id="KW-0460">Magnesium</keyword>
<comment type="caution">
    <text evidence="11">The sequence shown here is derived from an EMBL/GenBank/DDBJ whole genome shotgun (WGS) entry which is preliminary data.</text>
</comment>
<evidence type="ECO:0000313" key="11">
    <source>
        <dbReference type="EMBL" id="REK72654.1"/>
    </source>
</evidence>